<dbReference type="GeneID" id="113707622"/>
<dbReference type="InterPro" id="IPR001611">
    <property type="entry name" value="Leu-rich_rpt"/>
</dbReference>
<reference evidence="3" key="1">
    <citation type="journal article" date="2025" name="Foods">
        <title>Unveiling the Microbial Signatures of Arabica Coffee Cherries: Insights into Ripeness Specific Diversity, Functional Traits, and Implications for Quality and Safety.</title>
        <authorList>
            <consortium name="RefSeq"/>
            <person name="Tenea G.N."/>
            <person name="Cifuentes V."/>
            <person name="Reyes P."/>
            <person name="Cevallos-Vallejos M."/>
        </authorList>
    </citation>
    <scope>NUCLEOTIDE SEQUENCE [LARGE SCALE GENOMIC DNA]</scope>
</reference>
<evidence type="ECO:0000259" key="2">
    <source>
        <dbReference type="PROSITE" id="PS50181"/>
    </source>
</evidence>
<dbReference type="Proteomes" id="UP001652660">
    <property type="component" value="Chromosome 9c"/>
</dbReference>
<protein>
    <submittedName>
        <fullName evidence="4">F-box protein SKIP19</fullName>
    </submittedName>
</protein>
<evidence type="ECO:0000313" key="4">
    <source>
        <dbReference type="RefSeq" id="XP_027085686.1"/>
    </source>
</evidence>
<reference evidence="4" key="2">
    <citation type="submission" date="2025-08" db="UniProtKB">
        <authorList>
            <consortium name="RefSeq"/>
        </authorList>
    </citation>
    <scope>IDENTIFICATION</scope>
    <source>
        <tissue evidence="4">Leaves</tissue>
    </source>
</reference>
<dbReference type="InterPro" id="IPR032675">
    <property type="entry name" value="LRR_dom_sf"/>
</dbReference>
<dbReference type="Gene3D" id="1.20.1280.50">
    <property type="match status" value="1"/>
</dbReference>
<dbReference type="InterPro" id="IPR001810">
    <property type="entry name" value="F-box_dom"/>
</dbReference>
<dbReference type="CDD" id="cd22164">
    <property type="entry name" value="F-box_AtSKIP19-like"/>
    <property type="match status" value="1"/>
</dbReference>
<proteinExistence type="predicted"/>
<dbReference type="Pfam" id="PF13516">
    <property type="entry name" value="LRR_6"/>
    <property type="match status" value="2"/>
</dbReference>
<feature type="domain" description="F-box" evidence="2">
    <location>
        <begin position="31"/>
        <end position="78"/>
    </location>
</feature>
<dbReference type="Pfam" id="PF12937">
    <property type="entry name" value="F-box-like"/>
    <property type="match status" value="1"/>
</dbReference>
<dbReference type="AlphaFoldDB" id="A0A6P6U6A6"/>
<gene>
    <name evidence="4" type="primary">LOC113707622</name>
</gene>
<organism evidence="3 4">
    <name type="scientific">Coffea arabica</name>
    <name type="common">Arabian coffee</name>
    <dbReference type="NCBI Taxonomy" id="13443"/>
    <lineage>
        <taxon>Eukaryota</taxon>
        <taxon>Viridiplantae</taxon>
        <taxon>Streptophyta</taxon>
        <taxon>Embryophyta</taxon>
        <taxon>Tracheophyta</taxon>
        <taxon>Spermatophyta</taxon>
        <taxon>Magnoliopsida</taxon>
        <taxon>eudicotyledons</taxon>
        <taxon>Gunneridae</taxon>
        <taxon>Pentapetalae</taxon>
        <taxon>asterids</taxon>
        <taxon>lamiids</taxon>
        <taxon>Gentianales</taxon>
        <taxon>Rubiaceae</taxon>
        <taxon>Ixoroideae</taxon>
        <taxon>Gardenieae complex</taxon>
        <taxon>Bertiereae - Coffeeae clade</taxon>
        <taxon>Coffeeae</taxon>
        <taxon>Coffea</taxon>
    </lineage>
</organism>
<dbReference type="PROSITE" id="PS50181">
    <property type="entry name" value="FBOX"/>
    <property type="match status" value="1"/>
</dbReference>
<dbReference type="OrthoDB" id="2095648at2759"/>
<evidence type="ECO:0000256" key="1">
    <source>
        <dbReference type="SAM" id="MobiDB-lite"/>
    </source>
</evidence>
<feature type="region of interest" description="Disordered" evidence="1">
    <location>
        <begin position="15"/>
        <end position="34"/>
    </location>
</feature>
<name>A0A6P6U6A6_COFAR</name>
<sequence length="336" mass="38087">MIGRKKNLKIKQVWRRKGSSASTSVSARPPPPPWTELPRDITANILQRLSVVDILESAQKVCTTWRSVCLDPAMWRVIDMYDCADYEDEPYDMEIMVQHAVDRSQGQLVDISIGSIGTDELLEYIAERSGKLKRLRLAFCDSISGEGLTEAVKRLPLLEELHLFFISMPSEALEIVGCSCPLLKSFTINTRSNELPHQECDKEAAAIAKTMPGLHHLHLLGNKMTNEGLKAILDNCAKLESLDLRKCYYVNLDGDLGKRCSQEITHLRLPNDSTADYEFDEELDDCEGLHYSDSFDVYSSGISDFDVSDYDYYFDDFEDFTLWDMDSDYAAFLGLC</sequence>
<dbReference type="Gene3D" id="3.80.10.10">
    <property type="entry name" value="Ribonuclease Inhibitor"/>
    <property type="match status" value="1"/>
</dbReference>
<dbReference type="RefSeq" id="XP_027085686.1">
    <property type="nucleotide sequence ID" value="XM_027229885.2"/>
</dbReference>
<dbReference type="SUPFAM" id="SSF52047">
    <property type="entry name" value="RNI-like"/>
    <property type="match status" value="1"/>
</dbReference>
<dbReference type="PANTHER" id="PTHR38926:SF82">
    <property type="entry name" value="F-BOX DOMAIN-CONTAINING PROTEIN"/>
    <property type="match status" value="1"/>
</dbReference>
<accession>A0A6P6U6A6</accession>
<dbReference type="PANTHER" id="PTHR38926">
    <property type="entry name" value="F-BOX DOMAIN CONTAINING PROTEIN, EXPRESSED"/>
    <property type="match status" value="1"/>
</dbReference>
<keyword evidence="3" id="KW-1185">Reference proteome</keyword>
<evidence type="ECO:0000313" key="3">
    <source>
        <dbReference type="Proteomes" id="UP001652660"/>
    </source>
</evidence>